<dbReference type="Proteomes" id="UP000694308">
    <property type="component" value="Unassembled WGS sequence"/>
</dbReference>
<dbReference type="AlphaFoldDB" id="A0A949TMH3"/>
<keyword evidence="3" id="KW-1185">Reference proteome</keyword>
<evidence type="ECO:0000313" key="2">
    <source>
        <dbReference type="EMBL" id="MBV7275604.1"/>
    </source>
</evidence>
<accession>A0A949TMH3</accession>
<proteinExistence type="predicted"/>
<dbReference type="RefSeq" id="WP_218322654.1">
    <property type="nucleotide sequence ID" value="NZ_JAEEGC010000130.1"/>
</dbReference>
<keyword evidence="1" id="KW-1133">Transmembrane helix</keyword>
<feature type="transmembrane region" description="Helical" evidence="1">
    <location>
        <begin position="13"/>
        <end position="31"/>
    </location>
</feature>
<gene>
    <name evidence="2" type="ORF">I6U48_22135</name>
</gene>
<reference evidence="2" key="1">
    <citation type="submission" date="2020-12" db="EMBL/GenBank/DDBJ databases">
        <title>Clostridium thailandense sp. nov., a novel acetogenic bacterium isolated from peat land soil in Thailand.</title>
        <authorList>
            <person name="Chaikitkaew S."/>
            <person name="Birkeland N.K."/>
        </authorList>
    </citation>
    <scope>NUCLEOTIDE SEQUENCE</scope>
    <source>
        <strain evidence="2">PL3</strain>
    </source>
</reference>
<protein>
    <submittedName>
        <fullName evidence="2">Uncharacterized protein</fullName>
    </submittedName>
</protein>
<sequence length="56" mass="6771">MKNIIGKGISGKYYFYYSWSYLYFSAGYFFCKKIFVPIFNEFNKSNFISYRNVLCV</sequence>
<comment type="caution">
    <text evidence="2">The sequence shown here is derived from an EMBL/GenBank/DDBJ whole genome shotgun (WGS) entry which is preliminary data.</text>
</comment>
<evidence type="ECO:0000256" key="1">
    <source>
        <dbReference type="SAM" id="Phobius"/>
    </source>
</evidence>
<name>A0A949TMH3_9CLOT</name>
<dbReference type="EMBL" id="JAEEGC010000130">
    <property type="protein sequence ID" value="MBV7275604.1"/>
    <property type="molecule type" value="Genomic_DNA"/>
</dbReference>
<organism evidence="2 3">
    <name type="scientific">Clostridium thailandense</name>
    <dbReference type="NCBI Taxonomy" id="2794346"/>
    <lineage>
        <taxon>Bacteria</taxon>
        <taxon>Bacillati</taxon>
        <taxon>Bacillota</taxon>
        <taxon>Clostridia</taxon>
        <taxon>Eubacteriales</taxon>
        <taxon>Clostridiaceae</taxon>
        <taxon>Clostridium</taxon>
    </lineage>
</organism>
<keyword evidence="1" id="KW-0472">Membrane</keyword>
<evidence type="ECO:0000313" key="3">
    <source>
        <dbReference type="Proteomes" id="UP000694308"/>
    </source>
</evidence>
<keyword evidence="1" id="KW-0812">Transmembrane</keyword>